<dbReference type="InterPro" id="IPR011990">
    <property type="entry name" value="TPR-like_helical_dom_sf"/>
</dbReference>
<feature type="compositionally biased region" description="Polar residues" evidence="1">
    <location>
        <begin position="132"/>
        <end position="144"/>
    </location>
</feature>
<reference evidence="3 4" key="1">
    <citation type="submission" date="2017-07" db="EMBL/GenBank/DDBJ databases">
        <title>Phenotypical and genomic characterization of a clinical isolate of Shewanella bicestrii sp. nov. producing an extended-spectrum beta-lactamase and a new oxacillinase variant.</title>
        <authorList>
            <person name="Jousset A.B."/>
            <person name="Bonnin R.A."/>
            <person name="Girlich D."/>
            <person name="Dabos L."/>
            <person name="Potron A."/>
            <person name="Dortet L."/>
            <person name="Glaser P."/>
            <person name="Naas T."/>
        </authorList>
    </citation>
    <scope>NUCLEOTIDE SEQUENCE [LARGE SCALE GENOMIC DNA]</scope>
    <source>
        <strain evidence="3 4">JAB-1</strain>
    </source>
</reference>
<keyword evidence="2" id="KW-1133">Transmembrane helix</keyword>
<evidence type="ECO:0000256" key="1">
    <source>
        <dbReference type="SAM" id="MobiDB-lite"/>
    </source>
</evidence>
<gene>
    <name evidence="3" type="ORF">CF168_02490</name>
</gene>
<feature type="compositionally biased region" description="Polar residues" evidence="1">
    <location>
        <begin position="155"/>
        <end position="170"/>
    </location>
</feature>
<sequence>MSVINKMLQDLEKRQQGHSLSNVAVHQAQYLGRPNPSRKWLVISLVSLLVGGLSVYAFQASYGVKSVADNNVNPVASAQTQVDNASPQTDTSPLETEATKSTDTTTPTEPTVEMAQVSSSSTDAPTKDMSVSAESISSVVQSARVNAAPAEPRSEQTTESIAANTSSNTPNKAALTQESVQTQAESQQVAVKANQADVNANQSEVKIIQTEPKTSESVVPVATQASSQASSPASAQAQATGQMAIREVKLSPSQLAQKQLVLAADAEKQGQLVKVMDYYAKALKLDPSLHESRKQLAALHYGQGELAQAAEVLAQGLLLYPQEFEFALLLARVQHAMGETDSALASLAQIPDSHSLARQKWLAQTDLAQKHGQYPLVEQAYRKLLQQEPQQGKWWMGLAYALDSQQQFGPASQAYRTALSYSGLSTQATAFIEQRLQQLGDSQ</sequence>
<dbReference type="KEGG" id="sbj:CF168_02490"/>
<feature type="region of interest" description="Disordered" evidence="1">
    <location>
        <begin position="78"/>
        <end position="170"/>
    </location>
</feature>
<keyword evidence="4" id="KW-1185">Reference proteome</keyword>
<feature type="region of interest" description="Disordered" evidence="1">
    <location>
        <begin position="211"/>
        <end position="238"/>
    </location>
</feature>
<feature type="compositionally biased region" description="Low complexity" evidence="1">
    <location>
        <begin position="95"/>
        <end position="113"/>
    </location>
</feature>
<evidence type="ECO:0000256" key="2">
    <source>
        <dbReference type="SAM" id="Phobius"/>
    </source>
</evidence>
<name>A0A220UIS0_9GAMM</name>
<feature type="compositionally biased region" description="Low complexity" evidence="1">
    <location>
        <begin position="217"/>
        <end position="238"/>
    </location>
</feature>
<keyword evidence="2" id="KW-0812">Transmembrane</keyword>
<accession>A0A220UIS0</accession>
<dbReference type="SUPFAM" id="SSF48452">
    <property type="entry name" value="TPR-like"/>
    <property type="match status" value="1"/>
</dbReference>
<dbReference type="Proteomes" id="UP000198367">
    <property type="component" value="Chromosome"/>
</dbReference>
<evidence type="ECO:0000313" key="3">
    <source>
        <dbReference type="EMBL" id="ASK67812.1"/>
    </source>
</evidence>
<feature type="compositionally biased region" description="Polar residues" evidence="1">
    <location>
        <begin position="78"/>
        <end position="94"/>
    </location>
</feature>
<dbReference type="Gene3D" id="1.25.40.10">
    <property type="entry name" value="Tetratricopeptide repeat domain"/>
    <property type="match status" value="2"/>
</dbReference>
<dbReference type="RefSeq" id="WP_089066851.1">
    <property type="nucleotide sequence ID" value="NZ_CP022358.1"/>
</dbReference>
<organism evidence="3 4">
    <name type="scientific">Shewanella bicestrii</name>
    <dbReference type="NCBI Taxonomy" id="2018305"/>
    <lineage>
        <taxon>Bacteria</taxon>
        <taxon>Pseudomonadati</taxon>
        <taxon>Pseudomonadota</taxon>
        <taxon>Gammaproteobacteria</taxon>
        <taxon>Alteromonadales</taxon>
        <taxon>Shewanellaceae</taxon>
        <taxon>Shewanella</taxon>
    </lineage>
</organism>
<dbReference type="SMART" id="SM00028">
    <property type="entry name" value="TPR"/>
    <property type="match status" value="4"/>
</dbReference>
<proteinExistence type="predicted"/>
<protein>
    <submittedName>
        <fullName evidence="3">Uncharacterized protein</fullName>
    </submittedName>
</protein>
<dbReference type="AlphaFoldDB" id="A0A220UIS0"/>
<feature type="transmembrane region" description="Helical" evidence="2">
    <location>
        <begin position="40"/>
        <end position="58"/>
    </location>
</feature>
<dbReference type="EMBL" id="CP022358">
    <property type="protein sequence ID" value="ASK67812.1"/>
    <property type="molecule type" value="Genomic_DNA"/>
</dbReference>
<keyword evidence="2" id="KW-0472">Membrane</keyword>
<dbReference type="InterPro" id="IPR019734">
    <property type="entry name" value="TPR_rpt"/>
</dbReference>
<evidence type="ECO:0000313" key="4">
    <source>
        <dbReference type="Proteomes" id="UP000198367"/>
    </source>
</evidence>
<dbReference type="Pfam" id="PF14559">
    <property type="entry name" value="TPR_19"/>
    <property type="match status" value="1"/>
</dbReference>